<feature type="domain" description="HNH nuclease" evidence="1">
    <location>
        <begin position="189"/>
        <end position="240"/>
    </location>
</feature>
<keyword evidence="2" id="KW-0378">Hydrolase</keyword>
<dbReference type="EMBL" id="CP157675">
    <property type="protein sequence ID" value="XBP71588.1"/>
    <property type="molecule type" value="Genomic_DNA"/>
</dbReference>
<accession>A0AAU7LXH2</accession>
<dbReference type="CDD" id="cd00085">
    <property type="entry name" value="HNHc"/>
    <property type="match status" value="1"/>
</dbReference>
<evidence type="ECO:0000259" key="1">
    <source>
        <dbReference type="SMART" id="SM00507"/>
    </source>
</evidence>
<evidence type="ECO:0000313" key="2">
    <source>
        <dbReference type="EMBL" id="XBP71588.1"/>
    </source>
</evidence>
<dbReference type="NCBIfam" id="NF040563">
    <property type="entry name" value="guided_IscB"/>
    <property type="match status" value="1"/>
</dbReference>
<reference evidence="2" key="1">
    <citation type="submission" date="2024-05" db="EMBL/GenBank/DDBJ databases">
        <authorList>
            <person name="Bunk B."/>
            <person name="Swiderski J."/>
            <person name="Sproer C."/>
            <person name="Thiel V."/>
        </authorList>
    </citation>
    <scope>NUCLEOTIDE SEQUENCE</scope>
    <source>
        <strain evidence="2">DSM 17735</strain>
    </source>
</reference>
<organism evidence="2">
    <name type="scientific">Polaromonas hydrogenivorans</name>
    <dbReference type="NCBI Taxonomy" id="335476"/>
    <lineage>
        <taxon>Bacteria</taxon>
        <taxon>Pseudomonadati</taxon>
        <taxon>Pseudomonadota</taxon>
        <taxon>Betaproteobacteria</taxon>
        <taxon>Burkholderiales</taxon>
        <taxon>Comamonadaceae</taxon>
        <taxon>Polaromonas</taxon>
    </lineage>
</organism>
<dbReference type="InterPro" id="IPR025938">
    <property type="entry name" value="RRXRR_dom"/>
</dbReference>
<dbReference type="GO" id="GO:0008270">
    <property type="term" value="F:zinc ion binding"/>
    <property type="evidence" value="ECO:0007669"/>
    <property type="project" value="InterPro"/>
</dbReference>
<keyword evidence="2" id="KW-0540">Nuclease</keyword>
<proteinExistence type="predicted"/>
<dbReference type="Gene3D" id="1.10.30.50">
    <property type="match status" value="1"/>
</dbReference>
<dbReference type="Pfam" id="PF14239">
    <property type="entry name" value="RRXRR"/>
    <property type="match status" value="1"/>
</dbReference>
<dbReference type="PANTHER" id="PTHR33877:SF2">
    <property type="entry name" value="OS07G0170200 PROTEIN"/>
    <property type="match status" value="1"/>
</dbReference>
<dbReference type="GO" id="GO:0004519">
    <property type="term" value="F:endonuclease activity"/>
    <property type="evidence" value="ECO:0007669"/>
    <property type="project" value="UniProtKB-KW"/>
</dbReference>
<gene>
    <name evidence="2" type="primary">iscB</name>
    <name evidence="2" type="ORF">ABLV49_07280</name>
</gene>
<dbReference type="PANTHER" id="PTHR33877">
    <property type="entry name" value="SLL1193 PROTEIN"/>
    <property type="match status" value="1"/>
</dbReference>
<name>A0AAU7LXH2_9BURK</name>
<sequence length="464" mass="51140">MAVFVLDRGGRPLMPCTEKRARLLLKRGRARVHKMLPFTIRVVDIEAEDCGFQALRVKLDPGSKTTGMALVRETAEKNAVAVINLFELMHRGKQISEALTARRGHRRMRRSHLRCRAPRFLNRGNKKSGWLAPSLQHRVDTTLAWVNRLERLAPVSSISTELVRFDMQALENPDIEGAQYQQGTLAGYEVREYLLEKWCRTCAYCGAKGVPLQIEHIQPKSKGGSNRISNLTLACQCCNAKKAALPVEVFLAKQPERLKRIQAQAKRPLKDAAVVNATRWALVNALKATGLAVETASGGRTKFNRIELGLPKTHALDAACVGDVNAITGWQKPTLCIKAMGRGSYQRTRLDKFGCVRGYLTRSKNIQGFQTGDRVKAIVTQGKKTGCHIGRVAVRASGSFNIQTSNGLVQGISHRYCTVVQRGDGYGYQLVAKTDVTGTPPQPRNTSCSALYLPGLKAGVSRAN</sequence>
<keyword evidence="2" id="KW-0255">Endonuclease</keyword>
<dbReference type="InterPro" id="IPR052892">
    <property type="entry name" value="NA-targeting_endonuclease"/>
</dbReference>
<dbReference type="InterPro" id="IPR047693">
    <property type="entry name" value="RNA-guided_IscB-like"/>
</dbReference>
<dbReference type="InterPro" id="IPR003615">
    <property type="entry name" value="HNH_nuc"/>
</dbReference>
<dbReference type="RefSeq" id="WP_349280953.1">
    <property type="nucleotide sequence ID" value="NZ_CP157675.1"/>
</dbReference>
<dbReference type="AlphaFoldDB" id="A0AAU7LXH2"/>
<protein>
    <submittedName>
        <fullName evidence="2">RNA-guided endonuclease IscB</fullName>
    </submittedName>
</protein>
<dbReference type="Pfam" id="PF01844">
    <property type="entry name" value="HNH"/>
    <property type="match status" value="1"/>
</dbReference>
<dbReference type="GO" id="GO:0003676">
    <property type="term" value="F:nucleic acid binding"/>
    <property type="evidence" value="ECO:0007669"/>
    <property type="project" value="InterPro"/>
</dbReference>
<dbReference type="InterPro" id="IPR002711">
    <property type="entry name" value="HNH"/>
</dbReference>
<dbReference type="SMART" id="SM00507">
    <property type="entry name" value="HNHc"/>
    <property type="match status" value="1"/>
</dbReference>